<evidence type="ECO:0000256" key="1">
    <source>
        <dbReference type="ARBA" id="ARBA00004651"/>
    </source>
</evidence>
<accession>K6YBN8</accession>
<keyword evidence="8" id="KW-1185">Reference proteome</keyword>
<evidence type="ECO:0000256" key="2">
    <source>
        <dbReference type="ARBA" id="ARBA00022475"/>
    </source>
</evidence>
<dbReference type="OrthoDB" id="5702716at2"/>
<dbReference type="GO" id="GO:0005886">
    <property type="term" value="C:plasma membrane"/>
    <property type="evidence" value="ECO:0007669"/>
    <property type="project" value="UniProtKB-SubCell"/>
</dbReference>
<evidence type="ECO:0000256" key="3">
    <source>
        <dbReference type="ARBA" id="ARBA00022692"/>
    </source>
</evidence>
<dbReference type="RefSeq" id="WP_006013954.1">
    <property type="nucleotide sequence ID" value="NZ_AUAV01000024.1"/>
</dbReference>
<protein>
    <submittedName>
        <fullName evidence="7">ATP synthase protein I</fullName>
    </submittedName>
</protein>
<comment type="subcellular location">
    <subcellularLocation>
        <location evidence="1">Cell membrane</location>
        <topology evidence="1">Multi-pass membrane protein</topology>
    </subcellularLocation>
</comment>
<evidence type="ECO:0000256" key="6">
    <source>
        <dbReference type="SAM" id="Phobius"/>
    </source>
</evidence>
<gene>
    <name evidence="7" type="primary">atpI</name>
    <name evidence="7" type="ORF">GPAL_3311</name>
</gene>
<keyword evidence="5 6" id="KW-0472">Membrane</keyword>
<feature type="transmembrane region" description="Helical" evidence="6">
    <location>
        <begin position="80"/>
        <end position="98"/>
    </location>
</feature>
<feature type="transmembrane region" description="Helical" evidence="6">
    <location>
        <begin position="15"/>
        <end position="32"/>
    </location>
</feature>
<dbReference type="AlphaFoldDB" id="K6YBN8"/>
<feature type="transmembrane region" description="Helical" evidence="6">
    <location>
        <begin position="104"/>
        <end position="121"/>
    </location>
</feature>
<name>K6YBN8_9ALTE</name>
<evidence type="ECO:0000256" key="4">
    <source>
        <dbReference type="ARBA" id="ARBA00022989"/>
    </source>
</evidence>
<dbReference type="STRING" id="1121922.GCA_000428905_03649"/>
<keyword evidence="2" id="KW-1003">Cell membrane</keyword>
<evidence type="ECO:0000313" key="7">
    <source>
        <dbReference type="EMBL" id="GAC30159.1"/>
    </source>
</evidence>
<dbReference type="EMBL" id="BAEQ01000054">
    <property type="protein sequence ID" value="GAC30159.1"/>
    <property type="molecule type" value="Genomic_DNA"/>
</dbReference>
<dbReference type="Pfam" id="PF03899">
    <property type="entry name" value="ATP-synt_I"/>
    <property type="match status" value="1"/>
</dbReference>
<feature type="transmembrane region" description="Helical" evidence="6">
    <location>
        <begin position="38"/>
        <end position="59"/>
    </location>
</feature>
<dbReference type="InterPro" id="IPR005598">
    <property type="entry name" value="ATP_synth_I"/>
</dbReference>
<keyword evidence="4 6" id="KW-1133">Transmembrane helix</keyword>
<reference evidence="8" key="1">
    <citation type="journal article" date="2014" name="Environ. Microbiol.">
        <title>Comparative genomics of the marine bacterial genus Glaciecola reveals the high degree of genomic diversity and genomic characteristic for cold adaptation.</title>
        <authorList>
            <person name="Qin Q.L."/>
            <person name="Xie B.B."/>
            <person name="Yu Y."/>
            <person name="Shu Y.L."/>
            <person name="Rong J.C."/>
            <person name="Zhang Y.J."/>
            <person name="Zhao D.L."/>
            <person name="Chen X.L."/>
            <person name="Zhang X.Y."/>
            <person name="Chen B."/>
            <person name="Zhou B.C."/>
            <person name="Zhang Y.Z."/>
        </authorList>
    </citation>
    <scope>NUCLEOTIDE SEQUENCE [LARGE SCALE GENOMIC DNA]</scope>
    <source>
        <strain evidence="8">ACAM 615</strain>
    </source>
</reference>
<dbReference type="Proteomes" id="UP000006251">
    <property type="component" value="Unassembled WGS sequence"/>
</dbReference>
<keyword evidence="3 6" id="KW-0812">Transmembrane</keyword>
<evidence type="ECO:0000313" key="8">
    <source>
        <dbReference type="Proteomes" id="UP000006251"/>
    </source>
</evidence>
<proteinExistence type="predicted"/>
<sequence length="125" mass="13896">MNLADKGQQLAKKGIIAQFITSLVLIVIVFCVNPDHTVAVVIGSITFIIPHSFFAYWTFRYAGATKSRIVAQSFNQGLKIKLVLTTVFFAIAFSQLNTAPFPVFGAYVVAMLSQWFAMVWLSRKS</sequence>
<organism evidence="7 8">
    <name type="scientific">Brumicola pallidula DSM 14239 = ACAM 615</name>
    <dbReference type="NCBI Taxonomy" id="1121922"/>
    <lineage>
        <taxon>Bacteria</taxon>
        <taxon>Pseudomonadati</taxon>
        <taxon>Pseudomonadota</taxon>
        <taxon>Gammaproteobacteria</taxon>
        <taxon>Alteromonadales</taxon>
        <taxon>Alteromonadaceae</taxon>
        <taxon>Brumicola</taxon>
    </lineage>
</organism>
<evidence type="ECO:0000256" key="5">
    <source>
        <dbReference type="ARBA" id="ARBA00023136"/>
    </source>
</evidence>
<comment type="caution">
    <text evidence="7">The sequence shown here is derived from an EMBL/GenBank/DDBJ whole genome shotgun (WGS) entry which is preliminary data.</text>
</comment>